<dbReference type="AlphaFoldDB" id="A0A6F8ZES1"/>
<keyword evidence="2" id="KW-0808">Transferase</keyword>
<feature type="domain" description="Methyltransferase type 11" evidence="1">
    <location>
        <begin position="266"/>
        <end position="365"/>
    </location>
</feature>
<protein>
    <submittedName>
        <fullName evidence="2">Putative Methyltransferase type 11</fullName>
    </submittedName>
</protein>
<dbReference type="Pfam" id="PF08241">
    <property type="entry name" value="Methyltransf_11"/>
    <property type="match status" value="1"/>
</dbReference>
<dbReference type="SUPFAM" id="SSF53335">
    <property type="entry name" value="S-adenosyl-L-methionine-dependent methyltransferases"/>
    <property type="match status" value="1"/>
</dbReference>
<dbReference type="InterPro" id="IPR029063">
    <property type="entry name" value="SAM-dependent_MTases_sf"/>
</dbReference>
<dbReference type="GO" id="GO:0008757">
    <property type="term" value="F:S-adenosylmethionine-dependent methyltransferase activity"/>
    <property type="evidence" value="ECO:0007669"/>
    <property type="project" value="InterPro"/>
</dbReference>
<evidence type="ECO:0000313" key="3">
    <source>
        <dbReference type="Proteomes" id="UP000503399"/>
    </source>
</evidence>
<accession>A0A6F8ZES1</accession>
<sequence>MDATRDGYRLLLEGMERVGPLIREALAREVVLATWGSGEQEAVMTAAAGAQLAAAVAGWSRAVTAARVVFPGAVLGGDDVPAMLRDLLTGTARQRLARHHAPRQVEPGHIREALDRVGGFVAEHGWTALARYYLVISLHEDLNALAYYGRMSEAAFLWGTLHRPWSALNLGPQLRRYRQAGLVRRVADAPAPALELTSRGHVVLERLRAVLDAAGETAWRANLQREVLLVDGTDYDRALYRVFPESDAFLEAFCRQLPLPAGAQVLEVAAGAGRLTFDAGLAGRVAAAGGRLVAVESLAPLRERLEAKRRIRGAAGLDVVAGEAERLPFPDGSFDLVVSAAPHAFADLGRAVGEMVRVSRSGGSVHLANPQGDAGAVPLVAVWFRPLARLAERAGSPGAERPGLPPGRLAEALRQAGLRAVRVRTVPGRVRAADAAAFLTVALRSGHLTRSLLARMPVQERQDLLRRLVAEGRRLAAVTPAAEQEAAVVREMVCGRRP</sequence>
<keyword evidence="2" id="KW-0489">Methyltransferase</keyword>
<dbReference type="KEGG" id="hfv:R50_0862"/>
<gene>
    <name evidence="2" type="ORF">R50_0862</name>
</gene>
<dbReference type="Proteomes" id="UP000503399">
    <property type="component" value="Chromosome"/>
</dbReference>
<dbReference type="EMBL" id="LR778114">
    <property type="protein sequence ID" value="CAB1128368.1"/>
    <property type="molecule type" value="Genomic_DNA"/>
</dbReference>
<evidence type="ECO:0000313" key="2">
    <source>
        <dbReference type="EMBL" id="CAB1128368.1"/>
    </source>
</evidence>
<dbReference type="Gene3D" id="3.40.50.150">
    <property type="entry name" value="Vaccinia Virus protein VP39"/>
    <property type="match status" value="1"/>
</dbReference>
<organism evidence="2 3">
    <name type="scientific">Candidatus Hydrogenisulfobacillus filiaventi</name>
    <dbReference type="NCBI Taxonomy" id="2707344"/>
    <lineage>
        <taxon>Bacteria</taxon>
        <taxon>Bacillati</taxon>
        <taxon>Bacillota</taxon>
        <taxon>Clostridia</taxon>
        <taxon>Eubacteriales</taxon>
        <taxon>Clostridiales Family XVII. Incertae Sedis</taxon>
        <taxon>Candidatus Hydrogenisulfobacillus</taxon>
    </lineage>
</organism>
<name>A0A6F8ZES1_9FIRM</name>
<reference evidence="2 3" key="1">
    <citation type="submission" date="2020-02" db="EMBL/GenBank/DDBJ databases">
        <authorList>
            <person name="Hogendoorn C."/>
        </authorList>
    </citation>
    <scope>NUCLEOTIDE SEQUENCE [LARGE SCALE GENOMIC DNA]</scope>
    <source>
        <strain evidence="2">R501</strain>
    </source>
</reference>
<proteinExistence type="predicted"/>
<evidence type="ECO:0000259" key="1">
    <source>
        <dbReference type="Pfam" id="PF08241"/>
    </source>
</evidence>
<dbReference type="GO" id="GO:0032259">
    <property type="term" value="P:methylation"/>
    <property type="evidence" value="ECO:0007669"/>
    <property type="project" value="UniProtKB-KW"/>
</dbReference>
<dbReference type="InterPro" id="IPR013216">
    <property type="entry name" value="Methyltransf_11"/>
</dbReference>
<dbReference type="CDD" id="cd02440">
    <property type="entry name" value="AdoMet_MTases"/>
    <property type="match status" value="1"/>
</dbReference>
<keyword evidence="3" id="KW-1185">Reference proteome</keyword>